<sequence length="439" mass="50581">MDKPKSTVMKSKSSSSAITTKSEPRKRKKSRSNAEFRPSILKKRGVYVEKKTTKIAINDRDLSPIGQLSNPRPPSSPRPIPRPGKKRFVASVLQILSQSTTGTQYPDQDNSEKLKKQERPKSSLKKKKEEVETFTEDLSTSTSSKRKRRYRSKILNCGHTDSDFEKLVVLQSTKEITHTPSNASDKSNWFRNTSSFYKEPETVKWNDILLTTPKKIKDAPATKENKDEENKETPLKLTETKAKSIDRDLSTLIAEGPKKVDKKLYKFFYDLLETTFSVYNVNTEFNNIIPPSTFSSKVNFEIDENVVRKLAIEKTKASAGEDKETPSKFHYIKPDVKDQWDDKRLLEHFQPKAVKLARPLSPPKSIKRRQKVKPNRPIEYKKKSLPMSASLSIPNNKISVKKERKKTFINLLKKQLKMEDEDFDEPQNFYQALKVDTFC</sequence>
<dbReference type="Proteomes" id="UP000648187">
    <property type="component" value="Unassembled WGS sequence"/>
</dbReference>
<feature type="compositionally biased region" description="Basic and acidic residues" evidence="1">
    <location>
        <begin position="110"/>
        <end position="131"/>
    </location>
</feature>
<feature type="compositionally biased region" description="Pro residues" evidence="1">
    <location>
        <begin position="71"/>
        <end position="82"/>
    </location>
</feature>
<organism evidence="2 3">
    <name type="scientific">Spodoptera exigua</name>
    <name type="common">Beet armyworm</name>
    <name type="synonym">Noctua fulgens</name>
    <dbReference type="NCBI Taxonomy" id="7107"/>
    <lineage>
        <taxon>Eukaryota</taxon>
        <taxon>Metazoa</taxon>
        <taxon>Ecdysozoa</taxon>
        <taxon>Arthropoda</taxon>
        <taxon>Hexapoda</taxon>
        <taxon>Insecta</taxon>
        <taxon>Pterygota</taxon>
        <taxon>Neoptera</taxon>
        <taxon>Endopterygota</taxon>
        <taxon>Lepidoptera</taxon>
        <taxon>Glossata</taxon>
        <taxon>Ditrysia</taxon>
        <taxon>Noctuoidea</taxon>
        <taxon>Noctuidae</taxon>
        <taxon>Amphipyrinae</taxon>
        <taxon>Spodoptera</taxon>
    </lineage>
</organism>
<reference evidence="2" key="1">
    <citation type="submission" date="2020-08" db="EMBL/GenBank/DDBJ databases">
        <title>Spodoptera exigua strain:BAW_Kor-Di-RS1 Genome sequencing and assembly.</title>
        <authorList>
            <person name="Kim J."/>
            <person name="Nam H.Y."/>
            <person name="Kwon M."/>
            <person name="Choi J.H."/>
            <person name="Cho S.R."/>
            <person name="Kim G.-H."/>
        </authorList>
    </citation>
    <scope>NUCLEOTIDE SEQUENCE</scope>
    <source>
        <strain evidence="2">BAW_Kor-Di-RS1</strain>
        <tissue evidence="2">Whole-body</tissue>
    </source>
</reference>
<protein>
    <submittedName>
        <fullName evidence="2">Uncharacterized protein</fullName>
    </submittedName>
</protein>
<accession>A0A835L5U7</accession>
<comment type="caution">
    <text evidence="2">The sequence shown here is derived from an EMBL/GenBank/DDBJ whole genome shotgun (WGS) entry which is preliminary data.</text>
</comment>
<dbReference type="EMBL" id="JACKWZ010000060">
    <property type="protein sequence ID" value="KAF9418125.1"/>
    <property type="molecule type" value="Genomic_DNA"/>
</dbReference>
<evidence type="ECO:0000313" key="3">
    <source>
        <dbReference type="Proteomes" id="UP000648187"/>
    </source>
</evidence>
<evidence type="ECO:0000313" key="2">
    <source>
        <dbReference type="EMBL" id="KAF9418125.1"/>
    </source>
</evidence>
<keyword evidence="3" id="KW-1185">Reference proteome</keyword>
<dbReference type="AlphaFoldDB" id="A0A835L5U7"/>
<feature type="compositionally biased region" description="Low complexity" evidence="1">
    <location>
        <begin position="1"/>
        <end position="21"/>
    </location>
</feature>
<name>A0A835L5U7_SPOEX</name>
<feature type="compositionally biased region" description="Polar residues" evidence="1">
    <location>
        <begin position="94"/>
        <end position="108"/>
    </location>
</feature>
<proteinExistence type="predicted"/>
<evidence type="ECO:0000256" key="1">
    <source>
        <dbReference type="SAM" id="MobiDB-lite"/>
    </source>
</evidence>
<gene>
    <name evidence="2" type="ORF">HW555_004935</name>
</gene>
<feature type="region of interest" description="Disordered" evidence="1">
    <location>
        <begin position="1"/>
        <end position="149"/>
    </location>
</feature>
<feature type="compositionally biased region" description="Basic and acidic residues" evidence="1">
    <location>
        <begin position="46"/>
        <end position="62"/>
    </location>
</feature>